<keyword evidence="1" id="KW-0812">Transmembrane</keyword>
<dbReference type="PATRIC" id="fig|1316928.3.peg.156"/>
<proteinExistence type="predicted"/>
<evidence type="ECO:0000256" key="1">
    <source>
        <dbReference type="SAM" id="Phobius"/>
    </source>
</evidence>
<dbReference type="Proteomes" id="UP000013569">
    <property type="component" value="Unassembled WGS sequence"/>
</dbReference>
<sequence length="94" mass="9962">MTPYISVAAIAFALIAVNYLWVIGILLNIVFVFVGIALMANRGVARQVGTGITVAYLTFVAALGILIFVDYLKTDDDPSTTSSLSAPPNSKTSH</sequence>
<accession>R7YFE6</accession>
<gene>
    <name evidence="2" type="ORF">GTC6_00755</name>
</gene>
<keyword evidence="1" id="KW-0472">Membrane</keyword>
<feature type="transmembrane region" description="Helical" evidence="1">
    <location>
        <begin position="6"/>
        <end position="36"/>
    </location>
</feature>
<reference evidence="2 3" key="1">
    <citation type="journal article" date="2013" name="Genome Announc.">
        <title>Draft Genome Sequence of a Benzothiophene-Desulfurizing Bacterium, Gordona terrae Strain C-6.</title>
        <authorList>
            <person name="Wang W."/>
            <person name="Ma T."/>
            <person name="Ren Y."/>
            <person name="Li G."/>
        </authorList>
    </citation>
    <scope>NUCLEOTIDE SEQUENCE [LARGE SCALE GENOMIC DNA]</scope>
    <source>
        <strain evidence="2 3">C-6</strain>
    </source>
</reference>
<keyword evidence="1" id="KW-1133">Transmembrane helix</keyword>
<dbReference type="AlphaFoldDB" id="R7YFE6"/>
<evidence type="ECO:0000313" key="3">
    <source>
        <dbReference type="Proteomes" id="UP000013569"/>
    </source>
</evidence>
<protein>
    <submittedName>
        <fullName evidence="2">Uncharacterized protein</fullName>
    </submittedName>
</protein>
<dbReference type="EMBL" id="AQPW01000001">
    <property type="protein sequence ID" value="EON34740.1"/>
    <property type="molecule type" value="Genomic_DNA"/>
</dbReference>
<comment type="caution">
    <text evidence="2">The sequence shown here is derived from an EMBL/GenBank/DDBJ whole genome shotgun (WGS) entry which is preliminary data.</text>
</comment>
<organism evidence="2 3">
    <name type="scientific">Gordonia terrae C-6</name>
    <dbReference type="NCBI Taxonomy" id="1316928"/>
    <lineage>
        <taxon>Bacteria</taxon>
        <taxon>Bacillati</taxon>
        <taxon>Actinomycetota</taxon>
        <taxon>Actinomycetes</taxon>
        <taxon>Mycobacteriales</taxon>
        <taxon>Gordoniaceae</taxon>
        <taxon>Gordonia</taxon>
    </lineage>
</organism>
<feature type="transmembrane region" description="Helical" evidence="1">
    <location>
        <begin position="48"/>
        <end position="69"/>
    </location>
</feature>
<name>R7YFE6_9ACTN</name>
<evidence type="ECO:0000313" key="2">
    <source>
        <dbReference type="EMBL" id="EON34740.1"/>
    </source>
</evidence>